<evidence type="ECO:0000313" key="7">
    <source>
        <dbReference type="Proteomes" id="UP000533641"/>
    </source>
</evidence>
<keyword evidence="4" id="KW-0233">DNA recombination</keyword>
<reference evidence="6 7" key="1">
    <citation type="submission" date="2020-08" db="EMBL/GenBank/DDBJ databases">
        <title>Genomic Encyclopedia of Type Strains, Phase IV (KMG-V): Genome sequencing to study the core and pangenomes of soil and plant-associated prokaryotes.</title>
        <authorList>
            <person name="Whitman W."/>
        </authorList>
    </citation>
    <scope>NUCLEOTIDE SEQUENCE [LARGE SCALE GENOMIC DNA]</scope>
    <source>
        <strain evidence="6 7">SEMIA 402</strain>
    </source>
</reference>
<dbReference type="PANTHER" id="PTHR30629">
    <property type="entry name" value="PROPHAGE INTEGRASE"/>
    <property type="match status" value="1"/>
</dbReference>
<dbReference type="PROSITE" id="PS51898">
    <property type="entry name" value="TYR_RECOMBINASE"/>
    <property type="match status" value="1"/>
</dbReference>
<dbReference type="InterPro" id="IPR050808">
    <property type="entry name" value="Phage_Integrase"/>
</dbReference>
<evidence type="ECO:0000256" key="1">
    <source>
        <dbReference type="ARBA" id="ARBA00008857"/>
    </source>
</evidence>
<keyword evidence="2" id="KW-0229">DNA integration</keyword>
<dbReference type="InterPro" id="IPR038488">
    <property type="entry name" value="Integrase_DNA-bd_sf"/>
</dbReference>
<feature type="domain" description="Tyr recombinase" evidence="5">
    <location>
        <begin position="224"/>
        <end position="398"/>
    </location>
</feature>
<dbReference type="GO" id="GO:0015074">
    <property type="term" value="P:DNA integration"/>
    <property type="evidence" value="ECO:0007669"/>
    <property type="project" value="UniProtKB-KW"/>
</dbReference>
<dbReference type="GO" id="GO:0003677">
    <property type="term" value="F:DNA binding"/>
    <property type="evidence" value="ECO:0007669"/>
    <property type="project" value="UniProtKB-KW"/>
</dbReference>
<dbReference type="GO" id="GO:0006310">
    <property type="term" value="P:DNA recombination"/>
    <property type="evidence" value="ECO:0007669"/>
    <property type="project" value="UniProtKB-KW"/>
</dbReference>
<dbReference type="InterPro" id="IPR002104">
    <property type="entry name" value="Integrase_catalytic"/>
</dbReference>
<dbReference type="InterPro" id="IPR013762">
    <property type="entry name" value="Integrase-like_cat_sf"/>
</dbReference>
<accession>A0A7W6RIA4</accession>
<dbReference type="SUPFAM" id="SSF56349">
    <property type="entry name" value="DNA breaking-rejoining enzymes"/>
    <property type="match status" value="1"/>
</dbReference>
<dbReference type="Pfam" id="PF00589">
    <property type="entry name" value="Phage_integrase"/>
    <property type="match status" value="1"/>
</dbReference>
<dbReference type="Pfam" id="PF13356">
    <property type="entry name" value="Arm-DNA-bind_3"/>
    <property type="match status" value="1"/>
</dbReference>
<comment type="similarity">
    <text evidence="1">Belongs to the 'phage' integrase family.</text>
</comment>
<evidence type="ECO:0000256" key="2">
    <source>
        <dbReference type="ARBA" id="ARBA00022908"/>
    </source>
</evidence>
<dbReference type="RefSeq" id="WP_183922142.1">
    <property type="nucleotide sequence ID" value="NZ_JACIGM010000001.1"/>
</dbReference>
<dbReference type="Gene3D" id="1.10.443.10">
    <property type="entry name" value="Intergrase catalytic core"/>
    <property type="match status" value="1"/>
</dbReference>
<dbReference type="EMBL" id="JACIGM010000001">
    <property type="protein sequence ID" value="MBB4272325.1"/>
    <property type="molecule type" value="Genomic_DNA"/>
</dbReference>
<dbReference type="Gene3D" id="3.30.160.390">
    <property type="entry name" value="Integrase, DNA-binding domain"/>
    <property type="match status" value="1"/>
</dbReference>
<evidence type="ECO:0000256" key="4">
    <source>
        <dbReference type="ARBA" id="ARBA00023172"/>
    </source>
</evidence>
<organism evidence="6 7">
    <name type="scientific">Rhizobium mongolense</name>
    <dbReference type="NCBI Taxonomy" id="57676"/>
    <lineage>
        <taxon>Bacteria</taxon>
        <taxon>Pseudomonadati</taxon>
        <taxon>Pseudomonadota</taxon>
        <taxon>Alphaproteobacteria</taxon>
        <taxon>Hyphomicrobiales</taxon>
        <taxon>Rhizobiaceae</taxon>
        <taxon>Rhizobium/Agrobacterium group</taxon>
        <taxon>Rhizobium</taxon>
    </lineage>
</organism>
<evidence type="ECO:0000256" key="3">
    <source>
        <dbReference type="ARBA" id="ARBA00023125"/>
    </source>
</evidence>
<keyword evidence="3" id="KW-0238">DNA-binding</keyword>
<dbReference type="InterPro" id="IPR010998">
    <property type="entry name" value="Integrase_recombinase_N"/>
</dbReference>
<dbReference type="PANTHER" id="PTHR30629:SF2">
    <property type="entry name" value="PROPHAGE INTEGRASE INTS-RELATED"/>
    <property type="match status" value="1"/>
</dbReference>
<name>A0A7W6RIA4_9HYPH</name>
<gene>
    <name evidence="6" type="ORF">GGE12_000067</name>
</gene>
<sequence length="422" mass="45931">MAKLTKRTIDGLQARRDKDYFEWDDDLAGFGVRVWPTGKKTYVAQYRAGKQTRRFKIGVHGALTVEEARKQAKVVLGDVARGEDPQLDRATRRKSMTVKELCEAYIEAAEKGLIFGKRGQPKKASTIYVDKGRINRHVVPLLGSKIVQDVTTADVVKMMRDITVGKTAMDEKTGKLRGRAIVEGGAGTASQAVTLMSAILTYAVSEGIIQHNVARGIKKPAVGKRTRRLDGKEYRALGKALDAATDVTWQGVVGAKLFLLTGFRLGEIASLKWSEVDEAGSCFRLGDSKTGASVRPIGRPVFDVLASISRQPDSPYVLPSPRKKGGYYASLDDAMDRLTEKAALEGVTSHTLRHSYASVAGDLGFTEITISALLGHAAGNVTQRYIHHLDSVLIAAANKVSGEVHRMMTGQTAKVIELPRRA</sequence>
<dbReference type="CDD" id="cd00796">
    <property type="entry name" value="INT_Rci_Hp1_C"/>
    <property type="match status" value="1"/>
</dbReference>
<dbReference type="InterPro" id="IPR025166">
    <property type="entry name" value="Integrase_DNA_bind_dom"/>
</dbReference>
<dbReference type="Gene3D" id="1.10.150.130">
    <property type="match status" value="1"/>
</dbReference>
<dbReference type="InterPro" id="IPR011010">
    <property type="entry name" value="DNA_brk_join_enz"/>
</dbReference>
<protein>
    <submittedName>
        <fullName evidence="6">Integrase</fullName>
    </submittedName>
</protein>
<dbReference type="Proteomes" id="UP000533641">
    <property type="component" value="Unassembled WGS sequence"/>
</dbReference>
<dbReference type="AlphaFoldDB" id="A0A7W6RIA4"/>
<evidence type="ECO:0000313" key="6">
    <source>
        <dbReference type="EMBL" id="MBB4272325.1"/>
    </source>
</evidence>
<comment type="caution">
    <text evidence="6">The sequence shown here is derived from an EMBL/GenBank/DDBJ whole genome shotgun (WGS) entry which is preliminary data.</text>
</comment>
<proteinExistence type="inferred from homology"/>
<evidence type="ECO:0000259" key="5">
    <source>
        <dbReference type="PROSITE" id="PS51898"/>
    </source>
</evidence>